<dbReference type="PANTHER" id="PTHR35147:SF2">
    <property type="entry name" value="CHEMORECEPTOR GLUTAMINE DEAMIDASE CHED-RELATED"/>
    <property type="match status" value="1"/>
</dbReference>
<gene>
    <name evidence="3" type="primary">cheD</name>
    <name evidence="5" type="ORF">EJ903_11555</name>
</gene>
<keyword evidence="6" id="KW-1185">Reference proteome</keyword>
<dbReference type="GO" id="GO:0050568">
    <property type="term" value="F:protein-glutamine glutaminase activity"/>
    <property type="evidence" value="ECO:0007669"/>
    <property type="project" value="UniProtKB-UniRule"/>
</dbReference>
<protein>
    <recommendedName>
        <fullName evidence="3">Probable chemoreceptor glutamine deamidase CheD</fullName>
        <ecNumber evidence="3">3.5.1.44</ecNumber>
    </recommendedName>
</protein>
<dbReference type="SUPFAM" id="SSF64438">
    <property type="entry name" value="CNF1/YfiH-like putative cysteine hydrolases"/>
    <property type="match status" value="1"/>
</dbReference>
<dbReference type="GO" id="GO:0006935">
    <property type="term" value="P:chemotaxis"/>
    <property type="evidence" value="ECO:0007669"/>
    <property type="project" value="UniProtKB-UniRule"/>
</dbReference>
<keyword evidence="1 3" id="KW-0145">Chemotaxis</keyword>
<comment type="function">
    <text evidence="3">Probably deamidates glutamine residues to glutamate on methyl-accepting chemotaxis receptors (MCPs), playing an important role in chemotaxis.</text>
</comment>
<dbReference type="InterPro" id="IPR011324">
    <property type="entry name" value="Cytotoxic_necrot_fac-like_cat"/>
</dbReference>
<dbReference type="Gene3D" id="3.30.1330.200">
    <property type="match status" value="1"/>
</dbReference>
<evidence type="ECO:0000256" key="1">
    <source>
        <dbReference type="ARBA" id="ARBA00022500"/>
    </source>
</evidence>
<keyword evidence="2 3" id="KW-0378">Hydrolase</keyword>
<dbReference type="CDD" id="cd16352">
    <property type="entry name" value="CheD"/>
    <property type="match status" value="1"/>
</dbReference>
<comment type="caution">
    <text evidence="5">The sequence shown here is derived from an EMBL/GenBank/DDBJ whole genome shotgun (WGS) entry which is preliminary data.</text>
</comment>
<dbReference type="Proteomes" id="UP000277007">
    <property type="component" value="Unassembled WGS sequence"/>
</dbReference>
<evidence type="ECO:0000313" key="5">
    <source>
        <dbReference type="EMBL" id="RTR20173.1"/>
    </source>
</evidence>
<proteinExistence type="inferred from homology"/>
<feature type="region of interest" description="Disordered" evidence="4">
    <location>
        <begin position="1"/>
        <end position="20"/>
    </location>
</feature>
<dbReference type="OrthoDB" id="9807202at2"/>
<evidence type="ECO:0000256" key="3">
    <source>
        <dbReference type="HAMAP-Rule" id="MF_01440"/>
    </source>
</evidence>
<organism evidence="5 6">
    <name type="scientific">Azospirillum griseum</name>
    <dbReference type="NCBI Taxonomy" id="2496639"/>
    <lineage>
        <taxon>Bacteria</taxon>
        <taxon>Pseudomonadati</taxon>
        <taxon>Pseudomonadota</taxon>
        <taxon>Alphaproteobacteria</taxon>
        <taxon>Rhodospirillales</taxon>
        <taxon>Azospirillaceae</taxon>
        <taxon>Azospirillum</taxon>
    </lineage>
</organism>
<dbReference type="Pfam" id="PF03975">
    <property type="entry name" value="CheD"/>
    <property type="match status" value="1"/>
</dbReference>
<dbReference type="InterPro" id="IPR005659">
    <property type="entry name" value="Chemorcpt_Glu_NH3ase_CheD"/>
</dbReference>
<comment type="similarity">
    <text evidence="3">Belongs to the CheD family.</text>
</comment>
<dbReference type="InterPro" id="IPR038592">
    <property type="entry name" value="CheD-like_sf"/>
</dbReference>
<dbReference type="RefSeq" id="WP_126615291.1">
    <property type="nucleotide sequence ID" value="NZ_JBHUCY010000033.1"/>
</dbReference>
<accession>A0A431VGY7</accession>
<dbReference type="EC" id="3.5.1.44" evidence="3"/>
<evidence type="ECO:0000313" key="6">
    <source>
        <dbReference type="Proteomes" id="UP000277007"/>
    </source>
</evidence>
<comment type="catalytic activity">
    <reaction evidence="3">
        <text>L-glutaminyl-[protein] + H2O = L-glutamyl-[protein] + NH4(+)</text>
        <dbReference type="Rhea" id="RHEA:16441"/>
        <dbReference type="Rhea" id="RHEA-COMP:10207"/>
        <dbReference type="Rhea" id="RHEA-COMP:10208"/>
        <dbReference type="ChEBI" id="CHEBI:15377"/>
        <dbReference type="ChEBI" id="CHEBI:28938"/>
        <dbReference type="ChEBI" id="CHEBI:29973"/>
        <dbReference type="ChEBI" id="CHEBI:30011"/>
        <dbReference type="EC" id="3.5.1.44"/>
    </reaction>
</comment>
<reference evidence="5 6" key="1">
    <citation type="submission" date="2018-12" db="EMBL/GenBank/DDBJ databases">
        <authorList>
            <person name="Yang Y."/>
        </authorList>
    </citation>
    <scope>NUCLEOTIDE SEQUENCE [LARGE SCALE GENOMIC DNA]</scope>
    <source>
        <strain evidence="5 6">L-25-5w-1</strain>
    </source>
</reference>
<evidence type="ECO:0000256" key="2">
    <source>
        <dbReference type="ARBA" id="ARBA00022801"/>
    </source>
</evidence>
<name>A0A431VGY7_9PROT</name>
<dbReference type="PANTHER" id="PTHR35147">
    <property type="entry name" value="CHEMORECEPTOR GLUTAMINE DEAMIDASE CHED-RELATED"/>
    <property type="match status" value="1"/>
</dbReference>
<dbReference type="AlphaFoldDB" id="A0A431VGY7"/>
<evidence type="ECO:0000256" key="4">
    <source>
        <dbReference type="SAM" id="MobiDB-lite"/>
    </source>
</evidence>
<dbReference type="HAMAP" id="MF_01440">
    <property type="entry name" value="CheD"/>
    <property type="match status" value="1"/>
</dbReference>
<sequence length="217" mass="23904">MPSDPLRTARIPRSPQQRRLERQDIAANRYRDRRLNAEVVNIVVGGCVVSDSPDVIITTTLGSCVAACVYDPEAGIGGMNHFLLPDAGLDTVSLSSRYGSAAMEQLINRLLRVTGRRDRLRAKVFGGANVNAATLRHSNIGQRNVEFVMEYLATEGIPTVSWDVGGTSPRALRFFPTSGRSQRRLIGEEAVHDIARSESSFFERLRTTSIDGDVELF</sequence>
<dbReference type="EMBL" id="RXMA01000009">
    <property type="protein sequence ID" value="RTR20173.1"/>
    <property type="molecule type" value="Genomic_DNA"/>
</dbReference>